<dbReference type="InterPro" id="IPR000551">
    <property type="entry name" value="MerR-type_HTH_dom"/>
</dbReference>
<evidence type="ECO:0000313" key="6">
    <source>
        <dbReference type="EMBL" id="RIW38934.1"/>
    </source>
</evidence>
<evidence type="ECO:0000259" key="5">
    <source>
        <dbReference type="PROSITE" id="PS50937"/>
    </source>
</evidence>
<dbReference type="OrthoDB" id="9791488at2"/>
<dbReference type="PANTHER" id="PTHR30204">
    <property type="entry name" value="REDOX-CYCLING DRUG-SENSING TRANSCRIPTIONAL ACTIVATOR SOXR"/>
    <property type="match status" value="1"/>
</dbReference>
<reference evidence="6 7" key="1">
    <citation type="submission" date="2018-09" db="EMBL/GenBank/DDBJ databases">
        <title>Bacillus saliacetes sp. nov., isolated from Thai shrimp paste (Ka-pi).</title>
        <authorList>
            <person name="Daroonpunt R."/>
            <person name="Tanasupawat S."/>
            <person name="Yiamsombut S."/>
        </authorList>
    </citation>
    <scope>NUCLEOTIDE SEQUENCE [LARGE SCALE GENOMIC DNA]</scope>
    <source>
        <strain evidence="6 7">SKP7-4</strain>
    </source>
</reference>
<name>A0A3A1RAI8_9BACI</name>
<protein>
    <submittedName>
        <fullName evidence="6">MerR family DNA-binding transcriptional regulator</fullName>
    </submittedName>
</protein>
<dbReference type="InterPro" id="IPR047057">
    <property type="entry name" value="MerR_fam"/>
</dbReference>
<dbReference type="InterPro" id="IPR009061">
    <property type="entry name" value="DNA-bd_dom_put_sf"/>
</dbReference>
<dbReference type="PANTHER" id="PTHR30204:SF69">
    <property type="entry name" value="MERR-FAMILY TRANSCRIPTIONAL REGULATOR"/>
    <property type="match status" value="1"/>
</dbReference>
<evidence type="ECO:0000256" key="4">
    <source>
        <dbReference type="ARBA" id="ARBA00023163"/>
    </source>
</evidence>
<evidence type="ECO:0000256" key="3">
    <source>
        <dbReference type="ARBA" id="ARBA00023125"/>
    </source>
</evidence>
<dbReference type="PROSITE" id="PS50937">
    <property type="entry name" value="HTH_MERR_2"/>
    <property type="match status" value="1"/>
</dbReference>
<dbReference type="SUPFAM" id="SSF46955">
    <property type="entry name" value="Putative DNA-binding domain"/>
    <property type="match status" value="1"/>
</dbReference>
<dbReference type="Proteomes" id="UP000265801">
    <property type="component" value="Unassembled WGS sequence"/>
</dbReference>
<dbReference type="EMBL" id="QXIR01000001">
    <property type="protein sequence ID" value="RIW38934.1"/>
    <property type="molecule type" value="Genomic_DNA"/>
</dbReference>
<proteinExistence type="predicted"/>
<keyword evidence="3 6" id="KW-0238">DNA-binding</keyword>
<dbReference type="RefSeq" id="WP_119544933.1">
    <property type="nucleotide sequence ID" value="NZ_QXIR01000001.1"/>
</dbReference>
<dbReference type="AlphaFoldDB" id="A0A3A1RAI8"/>
<dbReference type="SMART" id="SM00422">
    <property type="entry name" value="HTH_MERR"/>
    <property type="match status" value="1"/>
</dbReference>
<dbReference type="GO" id="GO:0003700">
    <property type="term" value="F:DNA-binding transcription factor activity"/>
    <property type="evidence" value="ECO:0007669"/>
    <property type="project" value="InterPro"/>
</dbReference>
<keyword evidence="1" id="KW-0678">Repressor</keyword>
<evidence type="ECO:0000256" key="2">
    <source>
        <dbReference type="ARBA" id="ARBA00023015"/>
    </source>
</evidence>
<sequence length="127" mass="15347">MNYSISQLADEFNITTRTIRYYEELQLISPRRNENGRRRYSRKEYARLKLIVRGKNFGFSLEEIKEMIHLFDRDRSGKAQLERTIEYGNQKIEEVSGRINELETMKHDLEKLRDDFVTRLEQLGRDE</sequence>
<evidence type="ECO:0000256" key="1">
    <source>
        <dbReference type="ARBA" id="ARBA00022491"/>
    </source>
</evidence>
<gene>
    <name evidence="6" type="ORF">D3H55_00860</name>
</gene>
<evidence type="ECO:0000313" key="7">
    <source>
        <dbReference type="Proteomes" id="UP000265801"/>
    </source>
</evidence>
<comment type="caution">
    <text evidence="6">The sequence shown here is derived from an EMBL/GenBank/DDBJ whole genome shotgun (WGS) entry which is preliminary data.</text>
</comment>
<dbReference type="Gene3D" id="1.10.1660.10">
    <property type="match status" value="1"/>
</dbReference>
<keyword evidence="7" id="KW-1185">Reference proteome</keyword>
<dbReference type="Pfam" id="PF13411">
    <property type="entry name" value="MerR_1"/>
    <property type="match status" value="1"/>
</dbReference>
<organism evidence="6 7">
    <name type="scientific">Bacillus salacetis</name>
    <dbReference type="NCBI Taxonomy" id="2315464"/>
    <lineage>
        <taxon>Bacteria</taxon>
        <taxon>Bacillati</taxon>
        <taxon>Bacillota</taxon>
        <taxon>Bacilli</taxon>
        <taxon>Bacillales</taxon>
        <taxon>Bacillaceae</taxon>
        <taxon>Bacillus</taxon>
    </lineage>
</organism>
<dbReference type="CDD" id="cd04776">
    <property type="entry name" value="HTH_GnyR"/>
    <property type="match status" value="1"/>
</dbReference>
<feature type="domain" description="HTH merR-type" evidence="5">
    <location>
        <begin position="2"/>
        <end position="70"/>
    </location>
</feature>
<accession>A0A3A1RAI8</accession>
<dbReference type="GO" id="GO:0003677">
    <property type="term" value="F:DNA binding"/>
    <property type="evidence" value="ECO:0007669"/>
    <property type="project" value="UniProtKB-KW"/>
</dbReference>
<keyword evidence="4" id="KW-0804">Transcription</keyword>
<keyword evidence="2" id="KW-0805">Transcription regulation</keyword>